<feature type="region of interest" description="Disordered" evidence="1">
    <location>
        <begin position="347"/>
        <end position="378"/>
    </location>
</feature>
<proteinExistence type="predicted"/>
<evidence type="ECO:0000256" key="1">
    <source>
        <dbReference type="SAM" id="MobiDB-lite"/>
    </source>
</evidence>
<organism evidence="2">
    <name type="scientific">Tanacetum cinerariifolium</name>
    <name type="common">Dalmatian daisy</name>
    <name type="synonym">Chrysanthemum cinerariifolium</name>
    <dbReference type="NCBI Taxonomy" id="118510"/>
    <lineage>
        <taxon>Eukaryota</taxon>
        <taxon>Viridiplantae</taxon>
        <taxon>Streptophyta</taxon>
        <taxon>Embryophyta</taxon>
        <taxon>Tracheophyta</taxon>
        <taxon>Spermatophyta</taxon>
        <taxon>Magnoliopsida</taxon>
        <taxon>eudicotyledons</taxon>
        <taxon>Gunneridae</taxon>
        <taxon>Pentapetalae</taxon>
        <taxon>asterids</taxon>
        <taxon>campanulids</taxon>
        <taxon>Asterales</taxon>
        <taxon>Asteraceae</taxon>
        <taxon>Asteroideae</taxon>
        <taxon>Anthemideae</taxon>
        <taxon>Anthemidinae</taxon>
        <taxon>Tanacetum</taxon>
    </lineage>
</organism>
<sequence>MIKVLPPKTTEEVVARKRERKTRTTLLMALPEDHVAKFHKMADANEIWEAIKSRFGGNDESKKMQKYLLKQQFEGFSVSTLEGLHKGYDRFQTLLSQLEIHGVGLDTLSFDDLYNNLRVFERDVKGTTISLSSNTQNVTFVSTDNTSSTNDFDNKDPVGFDKTKVECFNCHKIGHFARDRRAKGNQDNRRRDVGYNGNKARDNSRRPVYQDDSKALVTIDGEDIDWSGHVEEDAQNYAMMAYSSSNSGSDNEVKSCSKTCKESYARLKKLYDEQRDQLGDASVEIIAYTLALKKSVFMNKESDLEDTSVNDRYAEGMHAVPPHMTENYMPSGHDVEVDYSKFTYGPKQTSVDESNSKTSEYASCESDSSVETTTSMPAPVENAPKVICKPKVWTDAPIIEEYESDSDNDSVSNVQEDIEKPIFAFTDSVKHKLYGIQLTRLHSKELASPKQTALVLIEAQQHISNESPLLGVNTPRCDEDSIKLKELMVLYSKLSNRVLTLEQSKTTQDLVIKNMQKKVKSIERKIKARTSGMTLFKIGNFKRKSLNKENVSKQGRYLKIRLMFKESDFDNIDDMVDEDND</sequence>
<comment type="caution">
    <text evidence="2">The sequence shown here is derived from an EMBL/GenBank/DDBJ whole genome shotgun (WGS) entry which is preliminary data.</text>
</comment>
<dbReference type="GO" id="GO:0008270">
    <property type="term" value="F:zinc ion binding"/>
    <property type="evidence" value="ECO:0007669"/>
    <property type="project" value="InterPro"/>
</dbReference>
<accession>A0A6L2M170</accession>
<gene>
    <name evidence="2" type="ORF">Tci_038282</name>
</gene>
<keyword evidence="2" id="KW-0808">Transferase</keyword>
<dbReference type="InterPro" id="IPR036875">
    <property type="entry name" value="Znf_CCHC_sf"/>
</dbReference>
<evidence type="ECO:0000313" key="2">
    <source>
        <dbReference type="EMBL" id="GEU66304.1"/>
    </source>
</evidence>
<dbReference type="Pfam" id="PF14223">
    <property type="entry name" value="Retrotran_gag_2"/>
    <property type="match status" value="1"/>
</dbReference>
<dbReference type="SUPFAM" id="SSF57756">
    <property type="entry name" value="Retrovirus zinc finger-like domains"/>
    <property type="match status" value="1"/>
</dbReference>
<reference evidence="2" key="1">
    <citation type="journal article" date="2019" name="Sci. Rep.">
        <title>Draft genome of Tanacetum cinerariifolium, the natural source of mosquito coil.</title>
        <authorList>
            <person name="Yamashiro T."/>
            <person name="Shiraishi A."/>
            <person name="Satake H."/>
            <person name="Nakayama K."/>
        </authorList>
    </citation>
    <scope>NUCLEOTIDE SEQUENCE</scope>
</reference>
<dbReference type="AlphaFoldDB" id="A0A6L2M170"/>
<feature type="compositionally biased region" description="Polar residues" evidence="1">
    <location>
        <begin position="347"/>
        <end position="376"/>
    </location>
</feature>
<keyword evidence="2" id="KW-0418">Kinase</keyword>
<dbReference type="GO" id="GO:0003676">
    <property type="term" value="F:nucleic acid binding"/>
    <property type="evidence" value="ECO:0007669"/>
    <property type="project" value="InterPro"/>
</dbReference>
<dbReference type="EMBL" id="BKCJ010005358">
    <property type="protein sequence ID" value="GEU66304.1"/>
    <property type="molecule type" value="Genomic_DNA"/>
</dbReference>
<name>A0A6L2M170_TANCI</name>
<protein>
    <submittedName>
        <fullName evidence="2">Xylulose kinase-1</fullName>
    </submittedName>
</protein>
<feature type="region of interest" description="Disordered" evidence="1">
    <location>
        <begin position="180"/>
        <end position="206"/>
    </location>
</feature>
<dbReference type="GO" id="GO:0016301">
    <property type="term" value="F:kinase activity"/>
    <property type="evidence" value="ECO:0007669"/>
    <property type="project" value="UniProtKB-KW"/>
</dbReference>